<evidence type="ECO:0000313" key="2">
    <source>
        <dbReference type="Proteomes" id="UP001266305"/>
    </source>
</evidence>
<organism evidence="1 2">
    <name type="scientific">Saguinus oedipus</name>
    <name type="common">Cotton-top tamarin</name>
    <name type="synonym">Oedipomidas oedipus</name>
    <dbReference type="NCBI Taxonomy" id="9490"/>
    <lineage>
        <taxon>Eukaryota</taxon>
        <taxon>Metazoa</taxon>
        <taxon>Chordata</taxon>
        <taxon>Craniata</taxon>
        <taxon>Vertebrata</taxon>
        <taxon>Euteleostomi</taxon>
        <taxon>Mammalia</taxon>
        <taxon>Eutheria</taxon>
        <taxon>Euarchontoglires</taxon>
        <taxon>Primates</taxon>
        <taxon>Haplorrhini</taxon>
        <taxon>Platyrrhini</taxon>
        <taxon>Cebidae</taxon>
        <taxon>Callitrichinae</taxon>
        <taxon>Saguinus</taxon>
    </lineage>
</organism>
<dbReference type="EMBL" id="JASSZA010000001">
    <property type="protein sequence ID" value="KAK2120931.1"/>
    <property type="molecule type" value="Genomic_DNA"/>
</dbReference>
<comment type="caution">
    <text evidence="1">The sequence shown here is derived from an EMBL/GenBank/DDBJ whole genome shotgun (WGS) entry which is preliminary data.</text>
</comment>
<evidence type="ECO:0000313" key="1">
    <source>
        <dbReference type="EMBL" id="KAK2120931.1"/>
    </source>
</evidence>
<protein>
    <submittedName>
        <fullName evidence="1">Uncharacterized protein</fullName>
    </submittedName>
</protein>
<reference evidence="1 2" key="1">
    <citation type="submission" date="2023-05" db="EMBL/GenBank/DDBJ databases">
        <title>B98-5 Cell Line De Novo Hybrid Assembly: An Optical Mapping Approach.</title>
        <authorList>
            <person name="Kananen K."/>
            <person name="Auerbach J.A."/>
            <person name="Kautto E."/>
            <person name="Blachly J.S."/>
        </authorList>
    </citation>
    <scope>NUCLEOTIDE SEQUENCE [LARGE SCALE GENOMIC DNA]</scope>
    <source>
        <strain evidence="1">B95-8</strain>
        <tissue evidence="1">Cell line</tissue>
    </source>
</reference>
<accession>A0ABQ9WH05</accession>
<keyword evidence="2" id="KW-1185">Reference proteome</keyword>
<name>A0ABQ9WH05_SAGOE</name>
<proteinExistence type="predicted"/>
<gene>
    <name evidence="1" type="ORF">P7K49_002317</name>
</gene>
<dbReference type="Proteomes" id="UP001266305">
    <property type="component" value="Unassembled WGS sequence"/>
</dbReference>
<sequence length="97" mass="10986">MAQQLYIREHFHPHRMLSCMSAVSLAQAPPEDGSSITSKDDGKSGFWKISTVKKTPFQVEFNKGFSFCLLLGRLSEHVEIEEKENMDEICSCQSLMS</sequence>